<evidence type="ECO:0000256" key="5">
    <source>
        <dbReference type="ARBA" id="ARBA00023136"/>
    </source>
</evidence>
<gene>
    <name evidence="8" type="primary">LOC106469802</name>
</gene>
<dbReference type="InterPro" id="IPR003177">
    <property type="entry name" value="Cytc_oxidase_su7a_met"/>
</dbReference>
<dbReference type="PANTHER" id="PTHR10510">
    <property type="entry name" value="CYTOCHROME C OXIDASE POLYPEPTIDE 7A"/>
    <property type="match status" value="1"/>
</dbReference>
<sequence length="88" mass="9843">MNYSRALVRIAQQSRKLTTTSSCRASGQARIKELQKKFQVDDGQLVHVKGGTFDKLMYHGTLGLCVFAFCSCIYTIVDLSFPPKVPNE</sequence>
<dbReference type="GeneID" id="106469802"/>
<feature type="transmembrane region" description="Helical" evidence="6">
    <location>
        <begin position="56"/>
        <end position="77"/>
    </location>
</feature>
<dbReference type="SUPFAM" id="SSF81419">
    <property type="entry name" value="Mitochondrial cytochrome c oxidase subunit VIIa"/>
    <property type="match status" value="1"/>
</dbReference>
<reference evidence="8" key="1">
    <citation type="submission" date="2025-08" db="UniProtKB">
        <authorList>
            <consortium name="RefSeq"/>
        </authorList>
    </citation>
    <scope>IDENTIFICATION</scope>
    <source>
        <tissue evidence="8">Muscle</tissue>
    </source>
</reference>
<keyword evidence="4" id="KW-0496">Mitochondrion</keyword>
<comment type="subcellular location">
    <subcellularLocation>
        <location evidence="1">Mitochondrion inner membrane</location>
    </subcellularLocation>
</comment>
<evidence type="ECO:0000313" key="7">
    <source>
        <dbReference type="Proteomes" id="UP000694941"/>
    </source>
</evidence>
<accession>A0ABM1BNV1</accession>
<dbReference type="Gene3D" id="4.10.91.10">
    <property type="entry name" value="Cytochrome c oxidase, subunit VIIa"/>
    <property type="match status" value="1"/>
</dbReference>
<evidence type="ECO:0000313" key="8">
    <source>
        <dbReference type="RefSeq" id="XP_013785765.1"/>
    </source>
</evidence>
<organism evidence="7 8">
    <name type="scientific">Limulus polyphemus</name>
    <name type="common">Atlantic horseshoe crab</name>
    <dbReference type="NCBI Taxonomy" id="6850"/>
    <lineage>
        <taxon>Eukaryota</taxon>
        <taxon>Metazoa</taxon>
        <taxon>Ecdysozoa</taxon>
        <taxon>Arthropoda</taxon>
        <taxon>Chelicerata</taxon>
        <taxon>Merostomata</taxon>
        <taxon>Xiphosura</taxon>
        <taxon>Limulidae</taxon>
        <taxon>Limulus</taxon>
    </lineage>
</organism>
<protein>
    <submittedName>
        <fullName evidence="8">Cytochrome c oxidase subunit 7A2, mitochondrial-like</fullName>
    </submittedName>
</protein>
<evidence type="ECO:0000256" key="3">
    <source>
        <dbReference type="ARBA" id="ARBA00022792"/>
    </source>
</evidence>
<dbReference type="Proteomes" id="UP000694941">
    <property type="component" value="Unplaced"/>
</dbReference>
<evidence type="ECO:0000256" key="2">
    <source>
        <dbReference type="ARBA" id="ARBA00009331"/>
    </source>
</evidence>
<dbReference type="RefSeq" id="XP_013785765.1">
    <property type="nucleotide sequence ID" value="XM_013930311.2"/>
</dbReference>
<comment type="similarity">
    <text evidence="2">Belongs to the cytochrome c oxidase VIIa family.</text>
</comment>
<keyword evidence="7" id="KW-1185">Reference proteome</keyword>
<keyword evidence="6" id="KW-0812">Transmembrane</keyword>
<dbReference type="PANTHER" id="PTHR10510:SF11">
    <property type="entry name" value="CYTOCHROME C OXIDASE SUBUNIT 7A, MITOCHONDRIAL"/>
    <property type="match status" value="1"/>
</dbReference>
<keyword evidence="6" id="KW-1133">Transmembrane helix</keyword>
<keyword evidence="3" id="KW-0999">Mitochondrion inner membrane</keyword>
<keyword evidence="5 6" id="KW-0472">Membrane</keyword>
<proteinExistence type="inferred from homology"/>
<dbReference type="InterPro" id="IPR036539">
    <property type="entry name" value="Cyt_c_oxidase_su7a_sf"/>
</dbReference>
<name>A0ABM1BNV1_LIMPO</name>
<evidence type="ECO:0000256" key="6">
    <source>
        <dbReference type="SAM" id="Phobius"/>
    </source>
</evidence>
<evidence type="ECO:0000256" key="4">
    <source>
        <dbReference type="ARBA" id="ARBA00023128"/>
    </source>
</evidence>
<evidence type="ECO:0000256" key="1">
    <source>
        <dbReference type="ARBA" id="ARBA00004273"/>
    </source>
</evidence>